<evidence type="ECO:0000313" key="8">
    <source>
        <dbReference type="EMBL" id="TDN46193.1"/>
    </source>
</evidence>
<dbReference type="SUPFAM" id="SSF161111">
    <property type="entry name" value="Cation efflux protein transmembrane domain-like"/>
    <property type="match status" value="1"/>
</dbReference>
<evidence type="ECO:0000256" key="2">
    <source>
        <dbReference type="ARBA" id="ARBA00022448"/>
    </source>
</evidence>
<name>A0A4R6DN30_9MICO</name>
<evidence type="ECO:0000256" key="5">
    <source>
        <dbReference type="ARBA" id="ARBA00023136"/>
    </source>
</evidence>
<dbReference type="Pfam" id="PF01545">
    <property type="entry name" value="Cation_efflux"/>
    <property type="match status" value="1"/>
</dbReference>
<keyword evidence="5 6" id="KW-0472">Membrane</keyword>
<feature type="transmembrane region" description="Helical" evidence="6">
    <location>
        <begin position="102"/>
        <end position="125"/>
    </location>
</feature>
<evidence type="ECO:0000256" key="6">
    <source>
        <dbReference type="SAM" id="Phobius"/>
    </source>
</evidence>
<keyword evidence="2" id="KW-0813">Transport</keyword>
<evidence type="ECO:0000256" key="3">
    <source>
        <dbReference type="ARBA" id="ARBA00022692"/>
    </source>
</evidence>
<reference evidence="8 9" key="1">
    <citation type="submission" date="2019-03" db="EMBL/GenBank/DDBJ databases">
        <title>Genomic analyses of the natural microbiome of Caenorhabditis elegans.</title>
        <authorList>
            <person name="Samuel B."/>
        </authorList>
    </citation>
    <scope>NUCLEOTIDE SEQUENCE [LARGE SCALE GENOMIC DNA]</scope>
    <source>
        <strain evidence="8 9">JUb65</strain>
    </source>
</reference>
<feature type="transmembrane region" description="Helical" evidence="6">
    <location>
        <begin position="214"/>
        <end position="237"/>
    </location>
</feature>
<proteinExistence type="predicted"/>
<dbReference type="PANTHER" id="PTHR13414">
    <property type="entry name" value="HUEL-CATION TRANSPORTER"/>
    <property type="match status" value="1"/>
</dbReference>
<dbReference type="GO" id="GO:0006829">
    <property type="term" value="P:zinc ion transport"/>
    <property type="evidence" value="ECO:0007669"/>
    <property type="project" value="InterPro"/>
</dbReference>
<dbReference type="GO" id="GO:0008324">
    <property type="term" value="F:monoatomic cation transmembrane transporter activity"/>
    <property type="evidence" value="ECO:0007669"/>
    <property type="project" value="InterPro"/>
</dbReference>
<evidence type="ECO:0000259" key="7">
    <source>
        <dbReference type="Pfam" id="PF01545"/>
    </source>
</evidence>
<protein>
    <submittedName>
        <fullName evidence="8">Cation diffusion facilitator family transporter</fullName>
    </submittedName>
</protein>
<dbReference type="InterPro" id="IPR040177">
    <property type="entry name" value="SLC30A9"/>
</dbReference>
<feature type="domain" description="Cation efflux protein transmembrane" evidence="7">
    <location>
        <begin position="35"/>
        <end position="240"/>
    </location>
</feature>
<dbReference type="InterPro" id="IPR002524">
    <property type="entry name" value="Cation_efflux"/>
</dbReference>
<evidence type="ECO:0000256" key="4">
    <source>
        <dbReference type="ARBA" id="ARBA00022989"/>
    </source>
</evidence>
<comment type="caution">
    <text evidence="8">The sequence shown here is derived from an EMBL/GenBank/DDBJ whole genome shotgun (WGS) entry which is preliminary data.</text>
</comment>
<evidence type="ECO:0000256" key="1">
    <source>
        <dbReference type="ARBA" id="ARBA00004141"/>
    </source>
</evidence>
<dbReference type="InterPro" id="IPR058533">
    <property type="entry name" value="Cation_efflux_TM"/>
</dbReference>
<dbReference type="EMBL" id="SNVW01000001">
    <property type="protein sequence ID" value="TDN46193.1"/>
    <property type="molecule type" value="Genomic_DNA"/>
</dbReference>
<evidence type="ECO:0000313" key="9">
    <source>
        <dbReference type="Proteomes" id="UP000295764"/>
    </source>
</evidence>
<keyword evidence="4 6" id="KW-1133">Transmembrane helix</keyword>
<dbReference type="AlphaFoldDB" id="A0A4R6DN30"/>
<sequence>MAGSVLLVHESTGREHAGAMPASSEQDRPESSLTVIIAFAANLLVAIAKTVASMLTGSASMVAEAAHSWADTGNEVFLLVAERRGARKRDSAHPLGYGRETYIWSMFAAFGLFTAGTIVSIYHGISELGDTGPAEDVLINYVVLAVSFILEGTSFLQAYRQAHGAATKRRVPVLRHVLQSSNPTLRAVFAEDAAALVGLVVAFLGVFLHQITGLAVFDAIGSIAIGVLLGVVAIVLIDRNRRFLLGESTSPELENAVLVELLGRSQVERVTYLHLEFVGPSRVYLVAAVDLTGNENEEHVAVRLREVEHSLEQSQYIEEAVLTLSLPGDESLVPKDDEVPEVVRDGTVEDVAAGGAGTLRTD</sequence>
<feature type="transmembrane region" description="Helical" evidence="6">
    <location>
        <begin position="33"/>
        <end position="52"/>
    </location>
</feature>
<dbReference type="InterPro" id="IPR027469">
    <property type="entry name" value="Cation_efflux_TMD_sf"/>
</dbReference>
<dbReference type="NCBIfam" id="TIGR01297">
    <property type="entry name" value="CDF"/>
    <property type="match status" value="1"/>
</dbReference>
<dbReference type="Proteomes" id="UP000295764">
    <property type="component" value="Unassembled WGS sequence"/>
</dbReference>
<dbReference type="GO" id="GO:0016020">
    <property type="term" value="C:membrane"/>
    <property type="evidence" value="ECO:0007669"/>
    <property type="project" value="UniProtKB-SubCell"/>
</dbReference>
<organism evidence="8 9">
    <name type="scientific">Curtobacterium flaccumfaciens</name>
    <dbReference type="NCBI Taxonomy" id="2035"/>
    <lineage>
        <taxon>Bacteria</taxon>
        <taxon>Bacillati</taxon>
        <taxon>Actinomycetota</taxon>
        <taxon>Actinomycetes</taxon>
        <taxon>Micrococcales</taxon>
        <taxon>Microbacteriaceae</taxon>
        <taxon>Curtobacterium</taxon>
    </lineage>
</organism>
<feature type="transmembrane region" description="Helical" evidence="6">
    <location>
        <begin position="188"/>
        <end position="208"/>
    </location>
</feature>
<dbReference type="PANTHER" id="PTHR13414:SF9">
    <property type="entry name" value="PROTON-COUPLED ZINC ANTIPORTER SLC30A9, MITOCHONDRIAL"/>
    <property type="match status" value="1"/>
</dbReference>
<keyword evidence="3 6" id="KW-0812">Transmembrane</keyword>
<gene>
    <name evidence="8" type="ORF">EDF64_10149</name>
</gene>
<comment type="subcellular location">
    <subcellularLocation>
        <location evidence="1">Membrane</location>
        <topology evidence="1">Multi-pass membrane protein</topology>
    </subcellularLocation>
</comment>
<feature type="transmembrane region" description="Helical" evidence="6">
    <location>
        <begin position="137"/>
        <end position="159"/>
    </location>
</feature>
<accession>A0A4R6DN30</accession>
<dbReference type="Gene3D" id="1.20.1510.10">
    <property type="entry name" value="Cation efflux protein transmembrane domain"/>
    <property type="match status" value="1"/>
</dbReference>